<dbReference type="AlphaFoldDB" id="A0A2W2DZV0"/>
<sequence>MTLHQIRVYHNVQVPFMKYENGHKLMLVVSHWRELPAATSPVEVAAMVWRVCNADLDYLQRRRAGTDGEADFLLGCVYRLLRLRSLSVGDVVEVVASGCRTWLACDATGWRRVDSPANLSGQRPMAEAVYQHIANTPHRP</sequence>
<gene>
    <name evidence="1" type="ORF">C1I95_19200</name>
</gene>
<dbReference type="OrthoDB" id="3295593at2"/>
<protein>
    <submittedName>
        <fullName evidence="1">Uncharacterized protein</fullName>
    </submittedName>
</protein>
<dbReference type="RefSeq" id="WP_111215203.1">
    <property type="nucleotide sequence ID" value="NZ_POTY01000122.1"/>
</dbReference>
<comment type="caution">
    <text evidence="1">The sequence shown here is derived from an EMBL/GenBank/DDBJ whole genome shotgun (WGS) entry which is preliminary data.</text>
</comment>
<proteinExistence type="predicted"/>
<name>A0A2W2DZV0_9ACTN</name>
<evidence type="ECO:0000313" key="1">
    <source>
        <dbReference type="EMBL" id="PZG15601.1"/>
    </source>
</evidence>
<reference evidence="1 2" key="1">
    <citation type="submission" date="2018-01" db="EMBL/GenBank/DDBJ databases">
        <title>Draft genome sequence of Jishengella sp. NA12.</title>
        <authorList>
            <person name="Sahin N."/>
            <person name="Ay H."/>
            <person name="Saygin H."/>
        </authorList>
    </citation>
    <scope>NUCLEOTIDE SEQUENCE [LARGE SCALE GENOMIC DNA]</scope>
    <source>
        <strain evidence="1 2">NA12</strain>
    </source>
</reference>
<accession>A0A2W2DZV0</accession>
<dbReference type="Proteomes" id="UP000248924">
    <property type="component" value="Unassembled WGS sequence"/>
</dbReference>
<organism evidence="1 2">
    <name type="scientific">Micromonospora craterilacus</name>
    <dbReference type="NCBI Taxonomy" id="1655439"/>
    <lineage>
        <taxon>Bacteria</taxon>
        <taxon>Bacillati</taxon>
        <taxon>Actinomycetota</taxon>
        <taxon>Actinomycetes</taxon>
        <taxon>Micromonosporales</taxon>
        <taxon>Micromonosporaceae</taxon>
        <taxon>Micromonospora</taxon>
    </lineage>
</organism>
<dbReference type="EMBL" id="POTY01000122">
    <property type="protein sequence ID" value="PZG15601.1"/>
    <property type="molecule type" value="Genomic_DNA"/>
</dbReference>
<keyword evidence="2" id="KW-1185">Reference proteome</keyword>
<evidence type="ECO:0000313" key="2">
    <source>
        <dbReference type="Proteomes" id="UP000248924"/>
    </source>
</evidence>